<accession>A0AAD7SFD0</accession>
<reference evidence="1" key="1">
    <citation type="journal article" date="2023" name="Science">
        <title>Genome structures resolve the early diversification of teleost fishes.</title>
        <authorList>
            <person name="Parey E."/>
            <person name="Louis A."/>
            <person name="Montfort J."/>
            <person name="Bouchez O."/>
            <person name="Roques C."/>
            <person name="Iampietro C."/>
            <person name="Lluch J."/>
            <person name="Castinel A."/>
            <person name="Donnadieu C."/>
            <person name="Desvignes T."/>
            <person name="Floi Bucao C."/>
            <person name="Jouanno E."/>
            <person name="Wen M."/>
            <person name="Mejri S."/>
            <person name="Dirks R."/>
            <person name="Jansen H."/>
            <person name="Henkel C."/>
            <person name="Chen W.J."/>
            <person name="Zahm M."/>
            <person name="Cabau C."/>
            <person name="Klopp C."/>
            <person name="Thompson A.W."/>
            <person name="Robinson-Rechavi M."/>
            <person name="Braasch I."/>
            <person name="Lecointre G."/>
            <person name="Bobe J."/>
            <person name="Postlethwait J.H."/>
            <person name="Berthelot C."/>
            <person name="Roest Crollius H."/>
            <person name="Guiguen Y."/>
        </authorList>
    </citation>
    <scope>NUCLEOTIDE SEQUENCE</scope>
    <source>
        <strain evidence="1">NC1722</strain>
    </source>
</reference>
<evidence type="ECO:0000313" key="1">
    <source>
        <dbReference type="EMBL" id="KAJ8401551.1"/>
    </source>
</evidence>
<dbReference type="Proteomes" id="UP001221898">
    <property type="component" value="Unassembled WGS sequence"/>
</dbReference>
<name>A0AAD7SFD0_9TELE</name>
<keyword evidence="2" id="KW-1185">Reference proteome</keyword>
<proteinExistence type="predicted"/>
<protein>
    <submittedName>
        <fullName evidence="1">Uncharacterized protein</fullName>
    </submittedName>
</protein>
<comment type="caution">
    <text evidence="1">The sequence shown here is derived from an EMBL/GenBank/DDBJ whole genome shotgun (WGS) entry which is preliminary data.</text>
</comment>
<organism evidence="1 2">
    <name type="scientific">Aldrovandia affinis</name>
    <dbReference type="NCBI Taxonomy" id="143900"/>
    <lineage>
        <taxon>Eukaryota</taxon>
        <taxon>Metazoa</taxon>
        <taxon>Chordata</taxon>
        <taxon>Craniata</taxon>
        <taxon>Vertebrata</taxon>
        <taxon>Euteleostomi</taxon>
        <taxon>Actinopterygii</taxon>
        <taxon>Neopterygii</taxon>
        <taxon>Teleostei</taxon>
        <taxon>Notacanthiformes</taxon>
        <taxon>Halosauridae</taxon>
        <taxon>Aldrovandia</taxon>
    </lineage>
</organism>
<gene>
    <name evidence="1" type="ORF">AAFF_G00378680</name>
</gene>
<sequence>MVGRKSIVVEHYQASPVWHAHMWIHTHAYVRWGWPVLHGSHLSWVGGYPSRSHNMPEEGRLPPEQLALPGIQLKPSLANRSEHVVEVSEGVFEGVLLVHARACMY</sequence>
<dbReference type="AlphaFoldDB" id="A0AAD7SFD0"/>
<dbReference type="EMBL" id="JAINUG010000069">
    <property type="protein sequence ID" value="KAJ8401551.1"/>
    <property type="molecule type" value="Genomic_DNA"/>
</dbReference>
<evidence type="ECO:0000313" key="2">
    <source>
        <dbReference type="Proteomes" id="UP001221898"/>
    </source>
</evidence>